<feature type="chain" id="PRO_5041232535" description="Ecp2 effector protein-like domain-containing protein" evidence="2">
    <location>
        <begin position="21"/>
        <end position="745"/>
    </location>
</feature>
<dbReference type="Proteomes" id="UP001174691">
    <property type="component" value="Unassembled WGS sequence"/>
</dbReference>
<evidence type="ECO:0000313" key="5">
    <source>
        <dbReference type="Proteomes" id="UP001174691"/>
    </source>
</evidence>
<evidence type="ECO:0000256" key="2">
    <source>
        <dbReference type="SAM" id="SignalP"/>
    </source>
</evidence>
<comment type="caution">
    <text evidence="4">The sequence shown here is derived from an EMBL/GenBank/DDBJ whole genome shotgun (WGS) entry which is preliminary data.</text>
</comment>
<name>A0AA38RF23_9PEZI</name>
<evidence type="ECO:0000259" key="3">
    <source>
        <dbReference type="Pfam" id="PF14856"/>
    </source>
</evidence>
<sequence length="745" mass="79392">MYLLKILVALVAVLFAVSLAAPAAEVSPQTSRAPAPSEAPAPIPDFSTPLNGPDVLPLADSTDTAECGDSTFVDQTSEASPRVDDCLVIVKNIAGGGRWEIEALIGQQHQLVQWGTCAFGVQRAVVGAPYFYVGNEDIIYAIMSSIEKFGSSGLVGSKGYMRCSPNFLSPGCNWGLYHTKSFLPRDAPNDMVSALTTPTNDFQAVSFLPSDVKEDDCGASDFVDQTNGGSPLVDDCLVIVKNIASNGRWNVEAVFGDQHQLVQWGTCAFGVQGKSSSAGSYYVGNGDIIDIIQSSIEMFGSSGVVAAKGSMQCNGQLSRSVNVAWGIYHTKTAKPRSVLPREISAGITPRDTPDPALPTPANDTSPIPDITTPGNDTQPATFVRDDQAGAQDHRCWNVLFGDQTADWSPEIDDCLVIAKNIASGGMWNVEAFVCKSHQLVQYGTCAFGVRAECRRGSNHDWFFHVGNQDIIDIINQSVDLFGSNGRVGATGSMSCQAVAMPPRVDWGLYHTKDLRLEQRQMASAGSGPRAIPDLPAPAVVTSPILDRTTPTNDQQPSIFSGGDEGTSVALTPRDSYDQPYPNNTAAAGLPAPNTTLPCPVFSTPTNDTHRPVFLASPADPQQAAADGNNECGDSTFENQISAASPLIDDCLRIATNIGKGGKWEVESTAKDQHQLVQYGTCALGVQGLDGIAFFFYVGNQDIIDLIHESIRMYGFDGRVQTAGEMQCSSGISKPPTVGWGIYHTK</sequence>
<feature type="compositionally biased region" description="Polar residues" evidence="1">
    <location>
        <begin position="548"/>
        <end position="558"/>
    </location>
</feature>
<keyword evidence="5" id="KW-1185">Reference proteome</keyword>
<proteinExistence type="predicted"/>
<feature type="domain" description="Ecp2 effector protein-like" evidence="3">
    <location>
        <begin position="67"/>
        <end position="163"/>
    </location>
</feature>
<accession>A0AA38RF23</accession>
<feature type="domain" description="Ecp2 effector protein-like" evidence="3">
    <location>
        <begin position="395"/>
        <end position="495"/>
    </location>
</feature>
<dbReference type="AlphaFoldDB" id="A0AA38RF23"/>
<feature type="region of interest" description="Disordered" evidence="1">
    <location>
        <begin position="545"/>
        <end position="566"/>
    </location>
</feature>
<feature type="region of interest" description="Disordered" evidence="1">
    <location>
        <begin position="346"/>
        <end position="375"/>
    </location>
</feature>
<feature type="signal peptide" evidence="2">
    <location>
        <begin position="1"/>
        <end position="20"/>
    </location>
</feature>
<protein>
    <recommendedName>
        <fullName evidence="3">Ecp2 effector protein-like domain-containing protein</fullName>
    </recommendedName>
</protein>
<feature type="domain" description="Ecp2 effector protein-like" evidence="3">
    <location>
        <begin position="216"/>
        <end position="313"/>
    </location>
</feature>
<feature type="region of interest" description="Disordered" evidence="1">
    <location>
        <begin position="27"/>
        <end position="46"/>
    </location>
</feature>
<reference evidence="4" key="1">
    <citation type="submission" date="2022-07" db="EMBL/GenBank/DDBJ databases">
        <title>Fungi with potential for degradation of polypropylene.</title>
        <authorList>
            <person name="Gostincar C."/>
        </authorList>
    </citation>
    <scope>NUCLEOTIDE SEQUENCE</scope>
    <source>
        <strain evidence="4">EXF-13287</strain>
    </source>
</reference>
<evidence type="ECO:0000313" key="4">
    <source>
        <dbReference type="EMBL" id="KAJ9130371.1"/>
    </source>
</evidence>
<dbReference type="InterPro" id="IPR029226">
    <property type="entry name" value="Ecp2-like"/>
</dbReference>
<dbReference type="Pfam" id="PF14856">
    <property type="entry name" value="Hce2"/>
    <property type="match status" value="4"/>
</dbReference>
<dbReference type="EMBL" id="JANBVN010000273">
    <property type="protein sequence ID" value="KAJ9130371.1"/>
    <property type="molecule type" value="Genomic_DNA"/>
</dbReference>
<organism evidence="4 5">
    <name type="scientific">Coniochaeta hoffmannii</name>
    <dbReference type="NCBI Taxonomy" id="91930"/>
    <lineage>
        <taxon>Eukaryota</taxon>
        <taxon>Fungi</taxon>
        <taxon>Dikarya</taxon>
        <taxon>Ascomycota</taxon>
        <taxon>Pezizomycotina</taxon>
        <taxon>Sordariomycetes</taxon>
        <taxon>Sordariomycetidae</taxon>
        <taxon>Coniochaetales</taxon>
        <taxon>Coniochaetaceae</taxon>
        <taxon>Coniochaeta</taxon>
    </lineage>
</organism>
<feature type="domain" description="Ecp2 effector protein-like" evidence="3">
    <location>
        <begin position="631"/>
        <end position="727"/>
    </location>
</feature>
<gene>
    <name evidence="4" type="ORF">NKR19_g9914</name>
</gene>
<keyword evidence="2" id="KW-0732">Signal</keyword>
<evidence type="ECO:0000256" key="1">
    <source>
        <dbReference type="SAM" id="MobiDB-lite"/>
    </source>
</evidence>